<keyword evidence="2" id="KW-0472">Membrane</keyword>
<proteinExistence type="predicted"/>
<comment type="caution">
    <text evidence="3">The sequence shown here is derived from an EMBL/GenBank/DDBJ whole genome shotgun (WGS) entry which is preliminary data.</text>
</comment>
<evidence type="ECO:0008006" key="5">
    <source>
        <dbReference type="Google" id="ProtNLM"/>
    </source>
</evidence>
<organism evidence="3 4">
    <name type="scientific">Nocardia terpenica</name>
    <dbReference type="NCBI Taxonomy" id="455432"/>
    <lineage>
        <taxon>Bacteria</taxon>
        <taxon>Bacillati</taxon>
        <taxon>Actinomycetota</taxon>
        <taxon>Actinomycetes</taxon>
        <taxon>Mycobacteriales</taxon>
        <taxon>Nocardiaceae</taxon>
        <taxon>Nocardia</taxon>
    </lineage>
</organism>
<feature type="transmembrane region" description="Helical" evidence="2">
    <location>
        <begin position="45"/>
        <end position="67"/>
    </location>
</feature>
<dbReference type="OrthoDB" id="4571466at2"/>
<evidence type="ECO:0000256" key="1">
    <source>
        <dbReference type="SAM" id="MobiDB-lite"/>
    </source>
</evidence>
<dbReference type="EMBL" id="LWGR01000013">
    <property type="protein sequence ID" value="KZM70748.1"/>
    <property type="molecule type" value="Genomic_DNA"/>
</dbReference>
<dbReference type="AlphaFoldDB" id="A0A161XC37"/>
<sequence length="109" mass="10979">MTSPRQTPAAPSQVRHPWHAVARTVFQLAIGIAAAMPIIVSASGIPATAAGTGAALAISAAITRIMAIPAVDAALRLWLPWLAAEPATHAGATLEPNTDSGPAQVGLSE</sequence>
<accession>A0A161XC37</accession>
<reference evidence="3 4" key="1">
    <citation type="submission" date="2016-04" db="EMBL/GenBank/DDBJ databases">
        <authorList>
            <person name="Evans L.H."/>
            <person name="Alamgir A."/>
            <person name="Owens N."/>
            <person name="Weber N.D."/>
            <person name="Virtaneva K."/>
            <person name="Barbian K."/>
            <person name="Babar A."/>
            <person name="Rosenke K."/>
        </authorList>
    </citation>
    <scope>NUCLEOTIDE SEQUENCE [LARGE SCALE GENOMIC DNA]</scope>
    <source>
        <strain evidence="3 4">IFM 0406</strain>
    </source>
</reference>
<evidence type="ECO:0000256" key="2">
    <source>
        <dbReference type="SAM" id="Phobius"/>
    </source>
</evidence>
<keyword evidence="4" id="KW-1185">Reference proteome</keyword>
<keyword evidence="2" id="KW-0812">Transmembrane</keyword>
<feature type="transmembrane region" description="Helical" evidence="2">
    <location>
        <begin position="20"/>
        <end position="39"/>
    </location>
</feature>
<gene>
    <name evidence="3" type="ORF">AWN90_40015</name>
</gene>
<name>A0A161XC37_9NOCA</name>
<evidence type="ECO:0000313" key="4">
    <source>
        <dbReference type="Proteomes" id="UP000076512"/>
    </source>
</evidence>
<keyword evidence="2" id="KW-1133">Transmembrane helix</keyword>
<dbReference type="Proteomes" id="UP000076512">
    <property type="component" value="Unassembled WGS sequence"/>
</dbReference>
<protein>
    <recommendedName>
        <fullName evidence="5">Holin</fullName>
    </recommendedName>
</protein>
<evidence type="ECO:0000313" key="3">
    <source>
        <dbReference type="EMBL" id="KZM70748.1"/>
    </source>
</evidence>
<feature type="region of interest" description="Disordered" evidence="1">
    <location>
        <begin position="90"/>
        <end position="109"/>
    </location>
</feature>
<dbReference type="STRING" id="455432.AWN90_40015"/>
<dbReference type="RefSeq" id="WP_156674710.1">
    <property type="nucleotide sequence ID" value="NZ_JABMCZ010000003.1"/>
</dbReference>